<keyword evidence="2" id="KW-1185">Reference proteome</keyword>
<dbReference type="PANTHER" id="PTHR42085">
    <property type="entry name" value="F-BOX DOMAIN-CONTAINING PROTEIN"/>
    <property type="match status" value="1"/>
</dbReference>
<gene>
    <name evidence="1" type="ORF">M409DRAFT_16308</name>
</gene>
<accession>A0A6A6D4H8</accession>
<dbReference type="AlphaFoldDB" id="A0A6A6D4H8"/>
<proteinExistence type="predicted"/>
<dbReference type="InterPro" id="IPR038883">
    <property type="entry name" value="AN11006-like"/>
</dbReference>
<organism evidence="1 2">
    <name type="scientific">Zasmidium cellare ATCC 36951</name>
    <dbReference type="NCBI Taxonomy" id="1080233"/>
    <lineage>
        <taxon>Eukaryota</taxon>
        <taxon>Fungi</taxon>
        <taxon>Dikarya</taxon>
        <taxon>Ascomycota</taxon>
        <taxon>Pezizomycotina</taxon>
        <taxon>Dothideomycetes</taxon>
        <taxon>Dothideomycetidae</taxon>
        <taxon>Mycosphaerellales</taxon>
        <taxon>Mycosphaerellaceae</taxon>
        <taxon>Zasmidium</taxon>
    </lineage>
</organism>
<dbReference type="OrthoDB" id="3637543at2759"/>
<dbReference type="GeneID" id="54556840"/>
<evidence type="ECO:0000313" key="1">
    <source>
        <dbReference type="EMBL" id="KAF2174033.1"/>
    </source>
</evidence>
<dbReference type="EMBL" id="ML993579">
    <property type="protein sequence ID" value="KAF2174033.1"/>
    <property type="molecule type" value="Genomic_DNA"/>
</dbReference>
<sequence length="258" mass="29689">MTLPEFRLRYKDCTNDELRQFVRQRRGNLRRESNRKYCIKTLKQLDREVTFRFFDMAPELRNRVYELLLNHNNEQTMISRFTGDQGISNYTPPQASKAYPALLRVSHKVYNEACGILYDQSALSINIVDGVSSRTRLFGVTHTPGPPKSSSLVICHPHLLRIKHLTMTVSVWEPKLFELSMRILPLLLRHFGTRNPVKSLKLVCSPRSLASPNLDPDHIIALHFLELRHLPATAPLELVGFTAPLEEEIRAAIERPAK</sequence>
<dbReference type="PANTHER" id="PTHR42085:SF1">
    <property type="entry name" value="F-BOX DOMAIN-CONTAINING PROTEIN"/>
    <property type="match status" value="1"/>
</dbReference>
<reference evidence="1" key="1">
    <citation type="journal article" date="2020" name="Stud. Mycol.">
        <title>101 Dothideomycetes genomes: a test case for predicting lifestyles and emergence of pathogens.</title>
        <authorList>
            <person name="Haridas S."/>
            <person name="Albert R."/>
            <person name="Binder M."/>
            <person name="Bloem J."/>
            <person name="Labutti K."/>
            <person name="Salamov A."/>
            <person name="Andreopoulos B."/>
            <person name="Baker S."/>
            <person name="Barry K."/>
            <person name="Bills G."/>
            <person name="Bluhm B."/>
            <person name="Cannon C."/>
            <person name="Castanera R."/>
            <person name="Culley D."/>
            <person name="Daum C."/>
            <person name="Ezra D."/>
            <person name="Gonzalez J."/>
            <person name="Henrissat B."/>
            <person name="Kuo A."/>
            <person name="Liang C."/>
            <person name="Lipzen A."/>
            <person name="Lutzoni F."/>
            <person name="Magnuson J."/>
            <person name="Mondo S."/>
            <person name="Nolan M."/>
            <person name="Ohm R."/>
            <person name="Pangilinan J."/>
            <person name="Park H.-J."/>
            <person name="Ramirez L."/>
            <person name="Alfaro M."/>
            <person name="Sun H."/>
            <person name="Tritt A."/>
            <person name="Yoshinaga Y."/>
            <person name="Zwiers L.-H."/>
            <person name="Turgeon B."/>
            <person name="Goodwin S."/>
            <person name="Spatafora J."/>
            <person name="Crous P."/>
            <person name="Grigoriev I."/>
        </authorList>
    </citation>
    <scope>NUCLEOTIDE SEQUENCE</scope>
    <source>
        <strain evidence="1">ATCC 36951</strain>
    </source>
</reference>
<name>A0A6A6D4H8_ZASCE</name>
<evidence type="ECO:0000313" key="2">
    <source>
        <dbReference type="Proteomes" id="UP000799537"/>
    </source>
</evidence>
<dbReference type="RefSeq" id="XP_033674922.1">
    <property type="nucleotide sequence ID" value="XM_033803568.1"/>
</dbReference>
<dbReference type="Proteomes" id="UP000799537">
    <property type="component" value="Unassembled WGS sequence"/>
</dbReference>
<protein>
    <submittedName>
        <fullName evidence="1">Uncharacterized protein</fullName>
    </submittedName>
</protein>